<evidence type="ECO:0000313" key="1">
    <source>
        <dbReference type="EMBL" id="MBB3861916.1"/>
    </source>
</evidence>
<dbReference type="EMBL" id="JACICY010000008">
    <property type="protein sequence ID" value="MBB3861916.1"/>
    <property type="molecule type" value="Genomic_DNA"/>
</dbReference>
<organism evidence="1 2">
    <name type="scientific">Novosphingobium hassiacum</name>
    <dbReference type="NCBI Taxonomy" id="173676"/>
    <lineage>
        <taxon>Bacteria</taxon>
        <taxon>Pseudomonadati</taxon>
        <taxon>Pseudomonadota</taxon>
        <taxon>Alphaproteobacteria</taxon>
        <taxon>Sphingomonadales</taxon>
        <taxon>Sphingomonadaceae</taxon>
        <taxon>Novosphingobium</taxon>
    </lineage>
</organism>
<protein>
    <submittedName>
        <fullName evidence="1">Uncharacterized protein</fullName>
    </submittedName>
</protein>
<sequence length="57" mass="6325">MFGPRLSSVFASRWKALWWAASICLLAYCSVPQPDDQAADVRKSALADPWAKDSKPD</sequence>
<gene>
    <name evidence="1" type="ORF">GGQ88_003206</name>
</gene>
<evidence type="ECO:0000313" key="2">
    <source>
        <dbReference type="Proteomes" id="UP000562395"/>
    </source>
</evidence>
<reference evidence="1 2" key="1">
    <citation type="submission" date="2020-08" db="EMBL/GenBank/DDBJ databases">
        <title>Genomic Encyclopedia of Type Strains, Phase IV (KMG-IV): sequencing the most valuable type-strain genomes for metagenomic binning, comparative biology and taxonomic classification.</title>
        <authorList>
            <person name="Goeker M."/>
        </authorList>
    </citation>
    <scope>NUCLEOTIDE SEQUENCE [LARGE SCALE GENOMIC DNA]</scope>
    <source>
        <strain evidence="1 2">DSM 14552</strain>
    </source>
</reference>
<proteinExistence type="predicted"/>
<dbReference type="Proteomes" id="UP000562395">
    <property type="component" value="Unassembled WGS sequence"/>
</dbReference>
<accession>A0A7W6EX56</accession>
<keyword evidence="2" id="KW-1185">Reference proteome</keyword>
<dbReference type="AlphaFoldDB" id="A0A7W6EX56"/>
<name>A0A7W6EX56_9SPHN</name>
<comment type="caution">
    <text evidence="1">The sequence shown here is derived from an EMBL/GenBank/DDBJ whole genome shotgun (WGS) entry which is preliminary data.</text>
</comment>